<protein>
    <submittedName>
        <fullName evidence="3">Uncharacterized protein</fullName>
    </submittedName>
</protein>
<feature type="region of interest" description="Disordered" evidence="2">
    <location>
        <begin position="96"/>
        <end position="132"/>
    </location>
</feature>
<dbReference type="OrthoDB" id="2280493at2759"/>
<feature type="compositionally biased region" description="Low complexity" evidence="2">
    <location>
        <begin position="57"/>
        <end position="72"/>
    </location>
</feature>
<dbReference type="EMBL" id="JAANIT010001039">
    <property type="protein sequence ID" value="KAG1542644.1"/>
    <property type="molecule type" value="Genomic_DNA"/>
</dbReference>
<dbReference type="AlphaFoldDB" id="A0A9P6YA11"/>
<comment type="caution">
    <text evidence="3">The sequence shown here is derived from an EMBL/GenBank/DDBJ whole genome shotgun (WGS) entry which is preliminary data.</text>
</comment>
<accession>A0A9P6YA11</accession>
<feature type="region of interest" description="Disordered" evidence="2">
    <location>
        <begin position="50"/>
        <end position="79"/>
    </location>
</feature>
<evidence type="ECO:0000313" key="3">
    <source>
        <dbReference type="EMBL" id="KAG1542644.1"/>
    </source>
</evidence>
<name>A0A9P6YA11_RHIOR</name>
<evidence type="ECO:0000256" key="1">
    <source>
        <dbReference type="SAM" id="Coils"/>
    </source>
</evidence>
<reference evidence="3" key="1">
    <citation type="journal article" date="2020" name="Microb. Genom.">
        <title>Genetic diversity of clinical and environmental Mucorales isolates obtained from an investigation of mucormycosis cases among solid organ transplant recipients.</title>
        <authorList>
            <person name="Nguyen M.H."/>
            <person name="Kaul D."/>
            <person name="Muto C."/>
            <person name="Cheng S.J."/>
            <person name="Richter R.A."/>
            <person name="Bruno V.M."/>
            <person name="Liu G."/>
            <person name="Beyhan S."/>
            <person name="Sundermann A.J."/>
            <person name="Mounaud S."/>
            <person name="Pasculle A.W."/>
            <person name="Nierman W.C."/>
            <person name="Driscoll E."/>
            <person name="Cumbie R."/>
            <person name="Clancy C.J."/>
            <person name="Dupont C.L."/>
        </authorList>
    </citation>
    <scope>NUCLEOTIDE SEQUENCE</scope>
    <source>
        <strain evidence="3">GL16</strain>
    </source>
</reference>
<feature type="compositionally biased region" description="Polar residues" evidence="2">
    <location>
        <begin position="114"/>
        <end position="132"/>
    </location>
</feature>
<dbReference type="OMA" id="DSLIDHK"/>
<feature type="coiled-coil region" evidence="1">
    <location>
        <begin position="5"/>
        <end position="32"/>
    </location>
</feature>
<proteinExistence type="predicted"/>
<gene>
    <name evidence="3" type="ORF">G6F51_007152</name>
</gene>
<organism evidence="3 4">
    <name type="scientific">Rhizopus oryzae</name>
    <name type="common">Mucormycosis agent</name>
    <name type="synonym">Rhizopus arrhizus var. delemar</name>
    <dbReference type="NCBI Taxonomy" id="64495"/>
    <lineage>
        <taxon>Eukaryota</taxon>
        <taxon>Fungi</taxon>
        <taxon>Fungi incertae sedis</taxon>
        <taxon>Mucoromycota</taxon>
        <taxon>Mucoromycotina</taxon>
        <taxon>Mucoromycetes</taxon>
        <taxon>Mucorales</taxon>
        <taxon>Mucorineae</taxon>
        <taxon>Rhizopodaceae</taxon>
        <taxon>Rhizopus</taxon>
    </lineage>
</organism>
<evidence type="ECO:0000313" key="4">
    <source>
        <dbReference type="Proteomes" id="UP000717996"/>
    </source>
</evidence>
<sequence length="132" mass="14850">MDKTLIDYDKNLEELERQRENLKVVMQRMGQEWEESGAGIGWLGSLDIPTDNSNIKQQQQPQPQLLPNVLQPTTGPSPEYLQSLLHMNEALLAQSLANNPTPMLSPSKEEETLTDISSPLTTPNDNEQQKIP</sequence>
<keyword evidence="1" id="KW-0175">Coiled coil</keyword>
<evidence type="ECO:0000256" key="2">
    <source>
        <dbReference type="SAM" id="MobiDB-lite"/>
    </source>
</evidence>
<dbReference type="Proteomes" id="UP000717996">
    <property type="component" value="Unassembled WGS sequence"/>
</dbReference>